<protein>
    <submittedName>
        <fullName evidence="1">Uncharacterized protein</fullName>
    </submittedName>
</protein>
<dbReference type="EMBL" id="KZ155780">
    <property type="protein sequence ID" value="OUS46870.1"/>
    <property type="molecule type" value="Genomic_DNA"/>
</dbReference>
<evidence type="ECO:0000313" key="1">
    <source>
        <dbReference type="EMBL" id="OUS46870.1"/>
    </source>
</evidence>
<proteinExistence type="predicted"/>
<dbReference type="Proteomes" id="UP000195557">
    <property type="component" value="Unassembled WGS sequence"/>
</dbReference>
<name>A0A1Y5IB99_OSTTA</name>
<dbReference type="AlphaFoldDB" id="A0A1Y5IB99"/>
<sequence>MTIRSRVAKCGLGRERRGRSNARSIILYNVCRVVRPRSNEPEHKSVSAFYGRIPPTYATTTIANTPKMTFAKMFDSIGLSGNPPSPTLSFINFFRISGDIPPGLRSVGVFGFGASRASVSFGSTASRALIELAAPPVCAPEPFADRQASIHRCAFAAFSSADDEDAS</sequence>
<reference evidence="1" key="1">
    <citation type="submission" date="2017-04" db="EMBL/GenBank/DDBJ databases">
        <title>Population genomics of picophytoplankton unveils novel chromosome hypervariability.</title>
        <authorList>
            <consortium name="DOE Joint Genome Institute"/>
            <person name="Blanc-Mathieu R."/>
            <person name="Krasovec M."/>
            <person name="Hebrard M."/>
            <person name="Yau S."/>
            <person name="Desgranges E."/>
            <person name="Martin J."/>
            <person name="Schackwitz W."/>
            <person name="Kuo A."/>
            <person name="Salin G."/>
            <person name="Donnadieu C."/>
            <person name="Desdevises Y."/>
            <person name="Sanchez-Ferandin S."/>
            <person name="Moreau H."/>
            <person name="Rivals E."/>
            <person name="Grigoriev I.V."/>
            <person name="Grimsley N."/>
            <person name="Eyre-Walker A."/>
            <person name="Piganeau G."/>
        </authorList>
    </citation>
    <scope>NUCLEOTIDE SEQUENCE [LARGE SCALE GENOMIC DNA]</scope>
    <source>
        <strain evidence="1">RCC 1115</strain>
    </source>
</reference>
<organism evidence="1">
    <name type="scientific">Ostreococcus tauri</name>
    <name type="common">Marine green alga</name>
    <dbReference type="NCBI Taxonomy" id="70448"/>
    <lineage>
        <taxon>Eukaryota</taxon>
        <taxon>Viridiplantae</taxon>
        <taxon>Chlorophyta</taxon>
        <taxon>Mamiellophyceae</taxon>
        <taxon>Mamiellales</taxon>
        <taxon>Bathycoccaceae</taxon>
        <taxon>Ostreococcus</taxon>
    </lineage>
</organism>
<gene>
    <name evidence="1" type="ORF">BE221DRAFT_212134</name>
</gene>
<accession>A0A1Y5IB99</accession>